<dbReference type="RefSeq" id="WP_284202207.1">
    <property type="nucleotide sequence ID" value="NZ_BSPQ01000001.1"/>
</dbReference>
<accession>A0ABQ6DVE1</accession>
<protein>
    <submittedName>
        <fullName evidence="1">Uncharacterized protein</fullName>
    </submittedName>
</protein>
<dbReference type="EMBL" id="BSPQ01000001">
    <property type="protein sequence ID" value="GLS89088.1"/>
    <property type="molecule type" value="Genomic_DNA"/>
</dbReference>
<reference evidence="2" key="1">
    <citation type="journal article" date="2019" name="Int. J. Syst. Evol. Microbiol.">
        <title>The Global Catalogue of Microorganisms (GCM) 10K type strain sequencing project: providing services to taxonomists for standard genome sequencing and annotation.</title>
        <authorList>
            <consortium name="The Broad Institute Genomics Platform"/>
            <consortium name="The Broad Institute Genome Sequencing Center for Infectious Disease"/>
            <person name="Wu L."/>
            <person name="Ma J."/>
        </authorList>
    </citation>
    <scope>NUCLEOTIDE SEQUENCE [LARGE SCALE GENOMIC DNA]</scope>
    <source>
        <strain evidence="2">NBRC 103166</strain>
    </source>
</reference>
<evidence type="ECO:0000313" key="1">
    <source>
        <dbReference type="EMBL" id="GLS89088.1"/>
    </source>
</evidence>
<gene>
    <name evidence="1" type="ORF">GCM10007916_01550</name>
</gene>
<dbReference type="Proteomes" id="UP001157353">
    <property type="component" value="Unassembled WGS sequence"/>
</dbReference>
<name>A0ABQ6DVE1_9GAMM</name>
<comment type="caution">
    <text evidence="1">The sequence shown here is derived from an EMBL/GenBank/DDBJ whole genome shotgun (WGS) entry which is preliminary data.</text>
</comment>
<keyword evidence="2" id="KW-1185">Reference proteome</keyword>
<evidence type="ECO:0000313" key="2">
    <source>
        <dbReference type="Proteomes" id="UP001157353"/>
    </source>
</evidence>
<sequence length="323" mass="36236">MENDLNISLQGFNNEDDAQKIGNLALEVIKALETEHQLNIVKLKKVVVSFDFPSALAQIAEEFNHQSLPTFTDSKQAIAIAQLLSKPADNGRLSEYALVLSISFFSEIITTDGAISFDNIAPIIHRIHHELIHVHEHNENSLDNSKIIDDYDDALLMTGKRAWSEYLANYMSSSTATDDCIHDVLNTLETVLSEVPIEIEDLVYRYQIKLLPLAEMHYKVTERIKLIANMYGYAQGYIQALDIDMEAHFPKLQHLQSSSKLASPLSDLGEAIDSIKAKFEEHGLDHYNDFNSATSAIAEMYSAFGLRIERNAKPNTGLYVHVG</sequence>
<proteinExistence type="predicted"/>
<organism evidence="1 2">
    <name type="scientific">Psychromonas marina</name>
    <dbReference type="NCBI Taxonomy" id="88364"/>
    <lineage>
        <taxon>Bacteria</taxon>
        <taxon>Pseudomonadati</taxon>
        <taxon>Pseudomonadota</taxon>
        <taxon>Gammaproteobacteria</taxon>
        <taxon>Alteromonadales</taxon>
        <taxon>Psychromonadaceae</taxon>
        <taxon>Psychromonas</taxon>
    </lineage>
</organism>